<gene>
    <name evidence="1" type="ORF">CC1G_13563</name>
</gene>
<proteinExistence type="predicted"/>
<sequence length="158" mass="17265">MSSSLTGKSAQLLNAAVRFYTAYKDTTGGKAILMGGAATILLGNTERHTKDLDFNVSRMTHKDVASLNNRGIYVRPTRDNRFAATIPESTAGAKDAISIDLAVKSNIDDLLQFTEDIHGVRVADERLLIVDKIICLPQRHISATQKIGKRLCGRHLVC</sequence>
<dbReference type="KEGG" id="cci:CC1G_13563"/>
<reference evidence="1 2" key="1">
    <citation type="journal article" date="2010" name="Proc. Natl. Acad. Sci. U.S.A.">
        <title>Insights into evolution of multicellular fungi from the assembled chromosomes of the mushroom Coprinopsis cinerea (Coprinus cinereus).</title>
        <authorList>
            <person name="Stajich J.E."/>
            <person name="Wilke S.K."/>
            <person name="Ahren D."/>
            <person name="Au C.H."/>
            <person name="Birren B.W."/>
            <person name="Borodovsky M."/>
            <person name="Burns C."/>
            <person name="Canback B."/>
            <person name="Casselton L.A."/>
            <person name="Cheng C.K."/>
            <person name="Deng J."/>
            <person name="Dietrich F.S."/>
            <person name="Fargo D.C."/>
            <person name="Farman M.L."/>
            <person name="Gathman A.C."/>
            <person name="Goldberg J."/>
            <person name="Guigo R."/>
            <person name="Hoegger P.J."/>
            <person name="Hooker J.B."/>
            <person name="Huggins A."/>
            <person name="James T.Y."/>
            <person name="Kamada T."/>
            <person name="Kilaru S."/>
            <person name="Kodira C."/>
            <person name="Kues U."/>
            <person name="Kupfer D."/>
            <person name="Kwan H.S."/>
            <person name="Lomsadze A."/>
            <person name="Li W."/>
            <person name="Lilly W.W."/>
            <person name="Ma L.J."/>
            <person name="Mackey A.J."/>
            <person name="Manning G."/>
            <person name="Martin F."/>
            <person name="Muraguchi H."/>
            <person name="Natvig D.O."/>
            <person name="Palmerini H."/>
            <person name="Ramesh M.A."/>
            <person name="Rehmeyer C.J."/>
            <person name="Roe B.A."/>
            <person name="Shenoy N."/>
            <person name="Stanke M."/>
            <person name="Ter-Hovhannisyan V."/>
            <person name="Tunlid A."/>
            <person name="Velagapudi R."/>
            <person name="Vision T.J."/>
            <person name="Zeng Q."/>
            <person name="Zolan M.E."/>
            <person name="Pukkila P.J."/>
        </authorList>
    </citation>
    <scope>NUCLEOTIDE SEQUENCE [LARGE SCALE GENOMIC DNA]</scope>
    <source>
        <strain evidence="2">Okayama-7 / 130 / ATCC MYA-4618 / FGSC 9003</strain>
    </source>
</reference>
<dbReference type="RefSeq" id="XP_002912035.1">
    <property type="nucleotide sequence ID" value="XM_002911989.1"/>
</dbReference>
<keyword evidence="2" id="KW-1185">Reference proteome</keyword>
<dbReference type="HOGENOM" id="CLU_1669294_0_0_1"/>
<comment type="caution">
    <text evidence="1">The sequence shown here is derived from an EMBL/GenBank/DDBJ whole genome shotgun (WGS) entry which is preliminary data.</text>
</comment>
<organism evidence="1 2">
    <name type="scientific">Coprinopsis cinerea (strain Okayama-7 / 130 / ATCC MYA-4618 / FGSC 9003)</name>
    <name type="common">Inky cap fungus</name>
    <name type="synonym">Hormographiella aspergillata</name>
    <dbReference type="NCBI Taxonomy" id="240176"/>
    <lineage>
        <taxon>Eukaryota</taxon>
        <taxon>Fungi</taxon>
        <taxon>Dikarya</taxon>
        <taxon>Basidiomycota</taxon>
        <taxon>Agaricomycotina</taxon>
        <taxon>Agaricomycetes</taxon>
        <taxon>Agaricomycetidae</taxon>
        <taxon>Agaricales</taxon>
        <taxon>Agaricineae</taxon>
        <taxon>Psathyrellaceae</taxon>
        <taxon>Coprinopsis</taxon>
    </lineage>
</organism>
<evidence type="ECO:0000313" key="2">
    <source>
        <dbReference type="Proteomes" id="UP000001861"/>
    </source>
</evidence>
<dbReference type="GeneID" id="6014920"/>
<dbReference type="EMBL" id="AACS02000001">
    <property type="protein sequence ID" value="EFI28541.1"/>
    <property type="molecule type" value="Genomic_DNA"/>
</dbReference>
<dbReference type="Proteomes" id="UP000001861">
    <property type="component" value="Unassembled WGS sequence"/>
</dbReference>
<evidence type="ECO:0008006" key="3">
    <source>
        <dbReference type="Google" id="ProtNLM"/>
    </source>
</evidence>
<accession>D6RK32</accession>
<dbReference type="InParanoid" id="D6RK32"/>
<name>D6RK32_COPC7</name>
<evidence type="ECO:0000313" key="1">
    <source>
        <dbReference type="EMBL" id="EFI28541.1"/>
    </source>
</evidence>
<dbReference type="VEuPathDB" id="FungiDB:CC1G_13563"/>
<protein>
    <recommendedName>
        <fullName evidence="3">Nucleotidyl transferase AbiEii/AbiGii toxin family protein</fullName>
    </recommendedName>
</protein>
<dbReference type="OrthoDB" id="2832808at2759"/>
<dbReference type="AlphaFoldDB" id="D6RK32"/>